<evidence type="ECO:0000313" key="1">
    <source>
        <dbReference type="EMBL" id="KZV28838.1"/>
    </source>
</evidence>
<dbReference type="Proteomes" id="UP000250235">
    <property type="component" value="Unassembled WGS sequence"/>
</dbReference>
<dbReference type="EMBL" id="KV010001">
    <property type="protein sequence ID" value="KZV28838.1"/>
    <property type="molecule type" value="Genomic_DNA"/>
</dbReference>
<protein>
    <submittedName>
        <fullName evidence="1">Uncharacterized protein</fullName>
    </submittedName>
</protein>
<reference evidence="1 2" key="1">
    <citation type="journal article" date="2015" name="Proc. Natl. Acad. Sci. U.S.A.">
        <title>The resurrection genome of Boea hygrometrica: A blueprint for survival of dehydration.</title>
        <authorList>
            <person name="Xiao L."/>
            <person name="Yang G."/>
            <person name="Zhang L."/>
            <person name="Yang X."/>
            <person name="Zhao S."/>
            <person name="Ji Z."/>
            <person name="Zhou Q."/>
            <person name="Hu M."/>
            <person name="Wang Y."/>
            <person name="Chen M."/>
            <person name="Xu Y."/>
            <person name="Jin H."/>
            <person name="Xiao X."/>
            <person name="Hu G."/>
            <person name="Bao F."/>
            <person name="Hu Y."/>
            <person name="Wan P."/>
            <person name="Li L."/>
            <person name="Deng X."/>
            <person name="Kuang T."/>
            <person name="Xiang C."/>
            <person name="Zhu J.K."/>
            <person name="Oliver M.J."/>
            <person name="He Y."/>
        </authorList>
    </citation>
    <scope>NUCLEOTIDE SEQUENCE [LARGE SCALE GENOMIC DNA]</scope>
    <source>
        <strain evidence="2">cv. XS01</strain>
    </source>
</reference>
<proteinExistence type="predicted"/>
<name>A0A2Z7B4E8_9LAMI</name>
<keyword evidence="2" id="KW-1185">Reference proteome</keyword>
<sequence length="95" mass="10225">MLRRRALMTSGNLEEGRVLDRDLQPQNTSSEGAGDVFGETPLMLKSGDIDARDFRATADLNVGVYSSGYLPAPLTLLCDANNNLLNSFVGVFAGF</sequence>
<organism evidence="1 2">
    <name type="scientific">Dorcoceras hygrometricum</name>
    <dbReference type="NCBI Taxonomy" id="472368"/>
    <lineage>
        <taxon>Eukaryota</taxon>
        <taxon>Viridiplantae</taxon>
        <taxon>Streptophyta</taxon>
        <taxon>Embryophyta</taxon>
        <taxon>Tracheophyta</taxon>
        <taxon>Spermatophyta</taxon>
        <taxon>Magnoliopsida</taxon>
        <taxon>eudicotyledons</taxon>
        <taxon>Gunneridae</taxon>
        <taxon>Pentapetalae</taxon>
        <taxon>asterids</taxon>
        <taxon>lamiids</taxon>
        <taxon>Lamiales</taxon>
        <taxon>Gesneriaceae</taxon>
        <taxon>Didymocarpoideae</taxon>
        <taxon>Trichosporeae</taxon>
        <taxon>Loxocarpinae</taxon>
        <taxon>Dorcoceras</taxon>
    </lineage>
</organism>
<gene>
    <name evidence="1" type="ORF">F511_06272</name>
</gene>
<dbReference type="AlphaFoldDB" id="A0A2Z7B4E8"/>
<accession>A0A2Z7B4E8</accession>
<evidence type="ECO:0000313" key="2">
    <source>
        <dbReference type="Proteomes" id="UP000250235"/>
    </source>
</evidence>